<evidence type="ECO:0000259" key="3">
    <source>
        <dbReference type="Pfam" id="PF00139"/>
    </source>
</evidence>
<dbReference type="InterPro" id="IPR013320">
    <property type="entry name" value="ConA-like_dom_sf"/>
</dbReference>
<name>A0A8X7WJ89_BRACI</name>
<reference evidence="4 5" key="1">
    <citation type="submission" date="2020-02" db="EMBL/GenBank/DDBJ databases">
        <authorList>
            <person name="Ma Q."/>
            <person name="Huang Y."/>
            <person name="Song X."/>
            <person name="Pei D."/>
        </authorList>
    </citation>
    <scope>NUCLEOTIDE SEQUENCE [LARGE SCALE GENOMIC DNA]</scope>
    <source>
        <strain evidence="4">Sxm20200214</strain>
        <tissue evidence="4">Leaf</tissue>
    </source>
</reference>
<comment type="caution">
    <text evidence="4">The sequence shown here is derived from an EMBL/GenBank/DDBJ whole genome shotgun (WGS) entry which is preliminary data.</text>
</comment>
<feature type="domain" description="Legume lectin" evidence="3">
    <location>
        <begin position="1"/>
        <end position="94"/>
    </location>
</feature>
<dbReference type="PANTHER" id="PTHR32401">
    <property type="entry name" value="CONCANAVALIN A-LIKE LECTIN FAMILY PROTEIN"/>
    <property type="match status" value="1"/>
</dbReference>
<accession>A0A8X7WJ89</accession>
<gene>
    <name evidence="4" type="ORF">Bca52824_002456</name>
</gene>
<dbReference type="Gene3D" id="2.60.120.200">
    <property type="match status" value="1"/>
</dbReference>
<sequence>MAFVIAPKFSLSTSAPSKYLGLFNIIHNGNDSNHVFAVEFDMFQDDFDPENNHVGIDINSLKSVKISQPGYWNENDQFNKLTLVSSKRMQVWVD</sequence>
<dbReference type="Pfam" id="PF00139">
    <property type="entry name" value="Lectin_legB"/>
    <property type="match status" value="1"/>
</dbReference>
<dbReference type="InterPro" id="IPR001220">
    <property type="entry name" value="Legume_lectin_dom"/>
</dbReference>
<dbReference type="InterPro" id="IPR050258">
    <property type="entry name" value="Leguminous_Lectin"/>
</dbReference>
<evidence type="ECO:0000256" key="2">
    <source>
        <dbReference type="ARBA" id="ARBA00022734"/>
    </source>
</evidence>
<proteinExistence type="inferred from homology"/>
<keyword evidence="5" id="KW-1185">Reference proteome</keyword>
<protein>
    <recommendedName>
        <fullName evidence="3">Legume lectin domain-containing protein</fullName>
    </recommendedName>
</protein>
<dbReference type="Proteomes" id="UP000886595">
    <property type="component" value="Unassembled WGS sequence"/>
</dbReference>
<dbReference type="AlphaFoldDB" id="A0A8X7WJ89"/>
<dbReference type="EMBL" id="JAAMPC010000001">
    <property type="protein sequence ID" value="KAG2331276.1"/>
    <property type="molecule type" value="Genomic_DNA"/>
</dbReference>
<dbReference type="GO" id="GO:0030246">
    <property type="term" value="F:carbohydrate binding"/>
    <property type="evidence" value="ECO:0007669"/>
    <property type="project" value="UniProtKB-KW"/>
</dbReference>
<dbReference type="SUPFAM" id="SSF49899">
    <property type="entry name" value="Concanavalin A-like lectins/glucanases"/>
    <property type="match status" value="1"/>
</dbReference>
<organism evidence="4 5">
    <name type="scientific">Brassica carinata</name>
    <name type="common">Ethiopian mustard</name>
    <name type="synonym">Abyssinian cabbage</name>
    <dbReference type="NCBI Taxonomy" id="52824"/>
    <lineage>
        <taxon>Eukaryota</taxon>
        <taxon>Viridiplantae</taxon>
        <taxon>Streptophyta</taxon>
        <taxon>Embryophyta</taxon>
        <taxon>Tracheophyta</taxon>
        <taxon>Spermatophyta</taxon>
        <taxon>Magnoliopsida</taxon>
        <taxon>eudicotyledons</taxon>
        <taxon>Gunneridae</taxon>
        <taxon>Pentapetalae</taxon>
        <taxon>rosids</taxon>
        <taxon>malvids</taxon>
        <taxon>Brassicales</taxon>
        <taxon>Brassicaceae</taxon>
        <taxon>Brassiceae</taxon>
        <taxon>Brassica</taxon>
    </lineage>
</organism>
<evidence type="ECO:0000313" key="5">
    <source>
        <dbReference type="Proteomes" id="UP000886595"/>
    </source>
</evidence>
<evidence type="ECO:0000256" key="1">
    <source>
        <dbReference type="ARBA" id="ARBA00007606"/>
    </source>
</evidence>
<keyword evidence="2" id="KW-0430">Lectin</keyword>
<comment type="similarity">
    <text evidence="1">Belongs to the leguminous lectin family.</text>
</comment>
<evidence type="ECO:0000313" key="4">
    <source>
        <dbReference type="EMBL" id="KAG2331276.1"/>
    </source>
</evidence>
<dbReference type="PANTHER" id="PTHR32401:SF50">
    <property type="entry name" value="OS07G0133000 PROTEIN"/>
    <property type="match status" value="1"/>
</dbReference>
<dbReference type="OrthoDB" id="1001894at2759"/>